<dbReference type="AlphaFoldDB" id="A0AAE0MAM8"/>
<keyword evidence="4" id="KW-1185">Reference proteome</keyword>
<evidence type="ECO:0008006" key="5">
    <source>
        <dbReference type="Google" id="ProtNLM"/>
    </source>
</evidence>
<feature type="compositionally biased region" description="Basic and acidic residues" evidence="1">
    <location>
        <begin position="235"/>
        <end position="253"/>
    </location>
</feature>
<gene>
    <name evidence="3" type="ORF">B0T19DRAFT_429207</name>
</gene>
<protein>
    <recommendedName>
        <fullName evidence="5">Acid phosphatase-like protein</fullName>
    </recommendedName>
</protein>
<reference evidence="3" key="2">
    <citation type="submission" date="2023-06" db="EMBL/GenBank/DDBJ databases">
        <authorList>
            <consortium name="Lawrence Berkeley National Laboratory"/>
            <person name="Haridas S."/>
            <person name="Hensen N."/>
            <person name="Bonometti L."/>
            <person name="Westerberg I."/>
            <person name="Brannstrom I.O."/>
            <person name="Guillou S."/>
            <person name="Cros-Aarteil S."/>
            <person name="Calhoun S."/>
            <person name="Kuo A."/>
            <person name="Mondo S."/>
            <person name="Pangilinan J."/>
            <person name="Riley R."/>
            <person name="Labutti K."/>
            <person name="Andreopoulos B."/>
            <person name="Lipzen A."/>
            <person name="Chen C."/>
            <person name="Yanf M."/>
            <person name="Daum C."/>
            <person name="Ng V."/>
            <person name="Clum A."/>
            <person name="Steindorff A."/>
            <person name="Ohm R."/>
            <person name="Martin F."/>
            <person name="Silar P."/>
            <person name="Natvig D."/>
            <person name="Lalanne C."/>
            <person name="Gautier V."/>
            <person name="Ament-Velasquez S.L."/>
            <person name="Kruys A."/>
            <person name="Hutchinson M.I."/>
            <person name="Powell A.J."/>
            <person name="Barry K."/>
            <person name="Miller A.N."/>
            <person name="Grigoriev I.V."/>
            <person name="Debuchy R."/>
            <person name="Gladieux P."/>
            <person name="Thoren M.H."/>
            <person name="Johannesson H."/>
        </authorList>
    </citation>
    <scope>NUCLEOTIDE SEQUENCE</scope>
    <source>
        <strain evidence="3">SMH4131-1</strain>
    </source>
</reference>
<evidence type="ECO:0000256" key="2">
    <source>
        <dbReference type="SAM" id="Phobius"/>
    </source>
</evidence>
<feature type="compositionally biased region" description="Basic and acidic residues" evidence="1">
    <location>
        <begin position="117"/>
        <end position="128"/>
    </location>
</feature>
<evidence type="ECO:0000313" key="4">
    <source>
        <dbReference type="Proteomes" id="UP001286456"/>
    </source>
</evidence>
<feature type="region of interest" description="Disordered" evidence="1">
    <location>
        <begin position="85"/>
        <end position="253"/>
    </location>
</feature>
<organism evidence="3 4">
    <name type="scientific">Cercophora scortea</name>
    <dbReference type="NCBI Taxonomy" id="314031"/>
    <lineage>
        <taxon>Eukaryota</taxon>
        <taxon>Fungi</taxon>
        <taxon>Dikarya</taxon>
        <taxon>Ascomycota</taxon>
        <taxon>Pezizomycotina</taxon>
        <taxon>Sordariomycetes</taxon>
        <taxon>Sordariomycetidae</taxon>
        <taxon>Sordariales</taxon>
        <taxon>Lasiosphaeriaceae</taxon>
        <taxon>Cercophora</taxon>
    </lineage>
</organism>
<keyword evidence="2" id="KW-1133">Transmembrane helix</keyword>
<feature type="transmembrane region" description="Helical" evidence="2">
    <location>
        <begin position="6"/>
        <end position="25"/>
    </location>
</feature>
<accession>A0AAE0MAM8</accession>
<keyword evidence="2" id="KW-0472">Membrane</keyword>
<evidence type="ECO:0000256" key="1">
    <source>
        <dbReference type="SAM" id="MobiDB-lite"/>
    </source>
</evidence>
<reference evidence="3" key="1">
    <citation type="journal article" date="2023" name="Mol. Phylogenet. Evol.">
        <title>Genome-scale phylogeny and comparative genomics of the fungal order Sordariales.</title>
        <authorList>
            <person name="Hensen N."/>
            <person name="Bonometti L."/>
            <person name="Westerberg I."/>
            <person name="Brannstrom I.O."/>
            <person name="Guillou S."/>
            <person name="Cros-Aarteil S."/>
            <person name="Calhoun S."/>
            <person name="Haridas S."/>
            <person name="Kuo A."/>
            <person name="Mondo S."/>
            <person name="Pangilinan J."/>
            <person name="Riley R."/>
            <person name="LaButti K."/>
            <person name="Andreopoulos B."/>
            <person name="Lipzen A."/>
            <person name="Chen C."/>
            <person name="Yan M."/>
            <person name="Daum C."/>
            <person name="Ng V."/>
            <person name="Clum A."/>
            <person name="Steindorff A."/>
            <person name="Ohm R.A."/>
            <person name="Martin F."/>
            <person name="Silar P."/>
            <person name="Natvig D.O."/>
            <person name="Lalanne C."/>
            <person name="Gautier V."/>
            <person name="Ament-Velasquez S.L."/>
            <person name="Kruys A."/>
            <person name="Hutchinson M.I."/>
            <person name="Powell A.J."/>
            <person name="Barry K."/>
            <person name="Miller A.N."/>
            <person name="Grigoriev I.V."/>
            <person name="Debuchy R."/>
            <person name="Gladieux P."/>
            <person name="Hiltunen Thoren M."/>
            <person name="Johannesson H."/>
        </authorList>
    </citation>
    <scope>NUCLEOTIDE SEQUENCE</scope>
    <source>
        <strain evidence="3">SMH4131-1</strain>
    </source>
</reference>
<evidence type="ECO:0000313" key="3">
    <source>
        <dbReference type="EMBL" id="KAK3324693.1"/>
    </source>
</evidence>
<name>A0AAE0MAM8_9PEZI</name>
<sequence>MKTGGVIVLIIVLALIAAAIGWVIFTRVRANRLGLPPPPLSSYIPFRKSSSSSTPYGPPQPAPGGLIGWINDRIRLFKNRNARTAAGAYEGHQPSSNTARGGGGRRGFGPLDPDEAWDTRGVGHEADHYGPGGYYEEQELGLAPHHAGDDTSYGGGGSSYQMNLAGPAEDEQRGRTRSRAPGPGTGLDVPGTGAGRNPFEDDAEPSNLSLRGVSPRPIDTASAAGAGVTKPGAAAKEEDNSPTERRSIFRENV</sequence>
<dbReference type="Proteomes" id="UP001286456">
    <property type="component" value="Unassembled WGS sequence"/>
</dbReference>
<comment type="caution">
    <text evidence="3">The sequence shown here is derived from an EMBL/GenBank/DDBJ whole genome shotgun (WGS) entry which is preliminary data.</text>
</comment>
<keyword evidence="2" id="KW-0812">Transmembrane</keyword>
<proteinExistence type="predicted"/>
<dbReference type="EMBL" id="JAUEPO010000004">
    <property type="protein sequence ID" value="KAK3324693.1"/>
    <property type="molecule type" value="Genomic_DNA"/>
</dbReference>